<keyword evidence="1" id="KW-0472">Membrane</keyword>
<sequence>MTTGTTHFPPMQLRKNMYTFLASEENLESESLTEHEISSWHKQQLDPHTKSQLRTRLNFAGLQQRLKRKTNKLRSRLPTGWHFGAWVATFEAGIVLLINFIILLVCAIKTGGSIGVAQLFEGDCNTVDNATLVIHLVINVLSTLLLSASNYVMQSLSAPTRTEVDRAHEKGLWVDIGLQSMHNLKHTSPWKRLVWTLLSVSSIPLHLFYNSSFFSTTSANYYNYYLAQGPEMQGFPRIIGHSTGSVQIQPFPVLVQFQMLNSPIGTP</sequence>
<dbReference type="EMBL" id="JADNRY010000225">
    <property type="protein sequence ID" value="KAF9060839.1"/>
    <property type="molecule type" value="Genomic_DNA"/>
</dbReference>
<dbReference type="AlphaFoldDB" id="A0A9P5P8F1"/>
<keyword evidence="1" id="KW-1133">Transmembrane helix</keyword>
<reference evidence="3" key="1">
    <citation type="submission" date="2020-11" db="EMBL/GenBank/DDBJ databases">
        <authorList>
            <consortium name="DOE Joint Genome Institute"/>
            <person name="Ahrendt S."/>
            <person name="Riley R."/>
            <person name="Andreopoulos W."/>
            <person name="Labutti K."/>
            <person name="Pangilinan J."/>
            <person name="Ruiz-Duenas F.J."/>
            <person name="Barrasa J.M."/>
            <person name="Sanchez-Garcia M."/>
            <person name="Camarero S."/>
            <person name="Miyauchi S."/>
            <person name="Serrano A."/>
            <person name="Linde D."/>
            <person name="Babiker R."/>
            <person name="Drula E."/>
            <person name="Ayuso-Fernandez I."/>
            <person name="Pacheco R."/>
            <person name="Padilla G."/>
            <person name="Ferreira P."/>
            <person name="Barriuso J."/>
            <person name="Kellner H."/>
            <person name="Castanera R."/>
            <person name="Alfaro M."/>
            <person name="Ramirez L."/>
            <person name="Pisabarro A.G."/>
            <person name="Kuo A."/>
            <person name="Tritt A."/>
            <person name="Lipzen A."/>
            <person name="He G."/>
            <person name="Yan M."/>
            <person name="Ng V."/>
            <person name="Cullen D."/>
            <person name="Martin F."/>
            <person name="Rosso M.-N."/>
            <person name="Henrissat B."/>
            <person name="Hibbett D."/>
            <person name="Martinez A.T."/>
            <person name="Grigoriev I.V."/>
        </authorList>
    </citation>
    <scope>NUCLEOTIDE SEQUENCE</scope>
    <source>
        <strain evidence="3">AH 40177</strain>
    </source>
</reference>
<keyword evidence="1" id="KW-0812">Transmembrane</keyword>
<feature type="domain" description="DUF6536" evidence="2">
    <location>
        <begin position="81"/>
        <end position="228"/>
    </location>
</feature>
<accession>A0A9P5P8F1</accession>
<dbReference type="OrthoDB" id="2924511at2759"/>
<feature type="transmembrane region" description="Helical" evidence="1">
    <location>
        <begin position="130"/>
        <end position="152"/>
    </location>
</feature>
<dbReference type="Proteomes" id="UP000772434">
    <property type="component" value="Unassembled WGS sequence"/>
</dbReference>
<evidence type="ECO:0000256" key="1">
    <source>
        <dbReference type="SAM" id="Phobius"/>
    </source>
</evidence>
<protein>
    <recommendedName>
        <fullName evidence="2">DUF6536 domain-containing protein</fullName>
    </recommendedName>
</protein>
<comment type="caution">
    <text evidence="3">The sequence shown here is derived from an EMBL/GenBank/DDBJ whole genome shotgun (WGS) entry which is preliminary data.</text>
</comment>
<evidence type="ECO:0000313" key="3">
    <source>
        <dbReference type="EMBL" id="KAF9060839.1"/>
    </source>
</evidence>
<gene>
    <name evidence="3" type="ORF">BDP27DRAFT_1429602</name>
</gene>
<dbReference type="PANTHER" id="PTHR35395:SF1">
    <property type="entry name" value="DUF6536 DOMAIN-CONTAINING PROTEIN"/>
    <property type="match status" value="1"/>
</dbReference>
<feature type="transmembrane region" description="Helical" evidence="1">
    <location>
        <begin position="83"/>
        <end position="110"/>
    </location>
</feature>
<dbReference type="PANTHER" id="PTHR35395">
    <property type="entry name" value="DUF6536 DOMAIN-CONTAINING PROTEIN"/>
    <property type="match status" value="1"/>
</dbReference>
<keyword evidence="4" id="KW-1185">Reference proteome</keyword>
<organism evidence="3 4">
    <name type="scientific">Rhodocollybia butyracea</name>
    <dbReference type="NCBI Taxonomy" id="206335"/>
    <lineage>
        <taxon>Eukaryota</taxon>
        <taxon>Fungi</taxon>
        <taxon>Dikarya</taxon>
        <taxon>Basidiomycota</taxon>
        <taxon>Agaricomycotina</taxon>
        <taxon>Agaricomycetes</taxon>
        <taxon>Agaricomycetidae</taxon>
        <taxon>Agaricales</taxon>
        <taxon>Marasmiineae</taxon>
        <taxon>Omphalotaceae</taxon>
        <taxon>Rhodocollybia</taxon>
    </lineage>
</organism>
<name>A0A9P5P8F1_9AGAR</name>
<evidence type="ECO:0000313" key="4">
    <source>
        <dbReference type="Proteomes" id="UP000772434"/>
    </source>
</evidence>
<evidence type="ECO:0000259" key="2">
    <source>
        <dbReference type="Pfam" id="PF20163"/>
    </source>
</evidence>
<proteinExistence type="predicted"/>
<dbReference type="Pfam" id="PF20163">
    <property type="entry name" value="DUF6536"/>
    <property type="match status" value="1"/>
</dbReference>
<dbReference type="InterPro" id="IPR046623">
    <property type="entry name" value="DUF6536"/>
</dbReference>